<dbReference type="GO" id="GO:0005840">
    <property type="term" value="C:ribosome"/>
    <property type="evidence" value="ECO:0007669"/>
    <property type="project" value="UniProtKB-KW"/>
</dbReference>
<dbReference type="InterPro" id="IPR014722">
    <property type="entry name" value="Rib_uL2_dom2"/>
</dbReference>
<dbReference type="PANTHER" id="PTHR12903">
    <property type="entry name" value="MITOCHONDRIAL RIBOSOMAL PROTEIN L24"/>
    <property type="match status" value="1"/>
</dbReference>
<dbReference type="EMBL" id="LAZR01005368">
    <property type="protein sequence ID" value="KKN00508.1"/>
    <property type="molecule type" value="Genomic_DNA"/>
</dbReference>
<keyword evidence="3" id="KW-0687">Ribonucleoprotein</keyword>
<dbReference type="Gene3D" id="2.30.30.30">
    <property type="match status" value="1"/>
</dbReference>
<dbReference type="AlphaFoldDB" id="A0A0F9Q536"/>
<dbReference type="PROSITE" id="PS01108">
    <property type="entry name" value="RIBOSOMAL_L24"/>
    <property type="match status" value="1"/>
</dbReference>
<dbReference type="GO" id="GO:0003723">
    <property type="term" value="F:RNA binding"/>
    <property type="evidence" value="ECO:0007669"/>
    <property type="project" value="InterPro"/>
</dbReference>
<dbReference type="InterPro" id="IPR041988">
    <property type="entry name" value="Ribosomal_uL24_KOW"/>
</dbReference>
<dbReference type="GO" id="GO:1990904">
    <property type="term" value="C:ribonucleoprotein complex"/>
    <property type="evidence" value="ECO:0007669"/>
    <property type="project" value="UniProtKB-KW"/>
</dbReference>
<sequence>MNTITLKKNDVVMVIKGKDKGKTGKILKVIPGKRRAVVEKTNFVKEFIRPDRSKNVQGGIMEREAPIQISNLMLYCSECSQGVRVRKKILEDGSKIRVCSKCETDLEKQK</sequence>
<comment type="caution">
    <text evidence="5">The sequence shown here is derived from an EMBL/GenBank/DDBJ whole genome shotgun (WGS) entry which is preliminary data.</text>
</comment>
<evidence type="ECO:0000256" key="2">
    <source>
        <dbReference type="ARBA" id="ARBA00022980"/>
    </source>
</evidence>
<evidence type="ECO:0000313" key="5">
    <source>
        <dbReference type="EMBL" id="KKN00508.1"/>
    </source>
</evidence>
<proteinExistence type="inferred from homology"/>
<dbReference type="SUPFAM" id="SSF50104">
    <property type="entry name" value="Translation proteins SH3-like domain"/>
    <property type="match status" value="1"/>
</dbReference>
<evidence type="ECO:0000256" key="3">
    <source>
        <dbReference type="ARBA" id="ARBA00023274"/>
    </source>
</evidence>
<dbReference type="InterPro" id="IPR005824">
    <property type="entry name" value="KOW"/>
</dbReference>
<dbReference type="Pfam" id="PF00467">
    <property type="entry name" value="KOW"/>
    <property type="match status" value="1"/>
</dbReference>
<dbReference type="SMART" id="SM00739">
    <property type="entry name" value="KOW"/>
    <property type="match status" value="1"/>
</dbReference>
<comment type="similarity">
    <text evidence="1">Belongs to the universal ribosomal protein uL24 family.</text>
</comment>
<gene>
    <name evidence="5" type="ORF">LCGC14_1137180</name>
</gene>
<name>A0A0F9Q536_9ZZZZ</name>
<dbReference type="InterPro" id="IPR057264">
    <property type="entry name" value="Ribosomal_uL24_C"/>
</dbReference>
<dbReference type="NCBIfam" id="TIGR01079">
    <property type="entry name" value="rplX_bact"/>
    <property type="match status" value="1"/>
</dbReference>
<dbReference type="GO" id="GO:0006412">
    <property type="term" value="P:translation"/>
    <property type="evidence" value="ECO:0007669"/>
    <property type="project" value="InterPro"/>
</dbReference>
<protein>
    <recommendedName>
        <fullName evidence="4">KOW domain-containing protein</fullName>
    </recommendedName>
</protein>
<evidence type="ECO:0000259" key="4">
    <source>
        <dbReference type="SMART" id="SM00739"/>
    </source>
</evidence>
<dbReference type="InterPro" id="IPR003256">
    <property type="entry name" value="Ribosomal_uL24"/>
</dbReference>
<dbReference type="InterPro" id="IPR008991">
    <property type="entry name" value="Translation_prot_SH3-like_sf"/>
</dbReference>
<keyword evidence="2" id="KW-0689">Ribosomal protein</keyword>
<feature type="domain" description="KOW" evidence="4">
    <location>
        <begin position="5"/>
        <end position="32"/>
    </location>
</feature>
<evidence type="ECO:0000256" key="1">
    <source>
        <dbReference type="ARBA" id="ARBA00010618"/>
    </source>
</evidence>
<dbReference type="Pfam" id="PF17136">
    <property type="entry name" value="ribosomal_L24"/>
    <property type="match status" value="1"/>
</dbReference>
<dbReference type="GO" id="GO:0003735">
    <property type="term" value="F:structural constituent of ribosome"/>
    <property type="evidence" value="ECO:0007669"/>
    <property type="project" value="InterPro"/>
</dbReference>
<reference evidence="5" key="1">
    <citation type="journal article" date="2015" name="Nature">
        <title>Complex archaea that bridge the gap between prokaryotes and eukaryotes.</title>
        <authorList>
            <person name="Spang A."/>
            <person name="Saw J.H."/>
            <person name="Jorgensen S.L."/>
            <person name="Zaremba-Niedzwiedzka K."/>
            <person name="Martijn J."/>
            <person name="Lind A.E."/>
            <person name="van Eijk R."/>
            <person name="Schleper C."/>
            <person name="Guy L."/>
            <person name="Ettema T.J."/>
        </authorList>
    </citation>
    <scope>NUCLEOTIDE SEQUENCE</scope>
</reference>
<organism evidence="5">
    <name type="scientific">marine sediment metagenome</name>
    <dbReference type="NCBI Taxonomy" id="412755"/>
    <lineage>
        <taxon>unclassified sequences</taxon>
        <taxon>metagenomes</taxon>
        <taxon>ecological metagenomes</taxon>
    </lineage>
</organism>
<accession>A0A0F9Q536</accession>
<dbReference type="CDD" id="cd06089">
    <property type="entry name" value="KOW_RPL26"/>
    <property type="match status" value="1"/>
</dbReference>
<dbReference type="HAMAP" id="MF_01326_B">
    <property type="entry name" value="Ribosomal_uL24_B"/>
    <property type="match status" value="1"/>
</dbReference>
<dbReference type="InterPro" id="IPR005825">
    <property type="entry name" value="Ribosomal_uL24_CS"/>
</dbReference>